<proteinExistence type="predicted"/>
<reference evidence="2 3" key="1">
    <citation type="submission" date="2011-08" db="EMBL/GenBank/DDBJ databases">
        <title>The Genome Sequence of Plasmodium vivax Mauritania I.</title>
        <authorList>
            <consortium name="The Broad Institute Genome Sequencing Platform"/>
            <consortium name="The Broad Institute Genome Sequencing Center for Infectious Disease"/>
            <person name="Neafsey D."/>
            <person name="Carlton J."/>
            <person name="Barnwell J."/>
            <person name="Collins W."/>
            <person name="Escalante A."/>
            <person name="Mullikin J."/>
            <person name="Saul A."/>
            <person name="Guigo R."/>
            <person name="Camara F."/>
            <person name="Young S.K."/>
            <person name="Zeng Q."/>
            <person name="Gargeya S."/>
            <person name="Fitzgerald M."/>
            <person name="Haas B."/>
            <person name="Abouelleil A."/>
            <person name="Alvarado L."/>
            <person name="Arachchi H.M."/>
            <person name="Berlin A."/>
            <person name="Brown A."/>
            <person name="Chapman S.B."/>
            <person name="Chen Z."/>
            <person name="Dunbar C."/>
            <person name="Freedman E."/>
            <person name="Gearin G."/>
            <person name="Gellesch M."/>
            <person name="Goldberg J."/>
            <person name="Griggs A."/>
            <person name="Gujja S."/>
            <person name="Heiman D."/>
            <person name="Howarth C."/>
            <person name="Larson L."/>
            <person name="Lui A."/>
            <person name="MacDonald P.J.P."/>
            <person name="Montmayeur A."/>
            <person name="Murphy C."/>
            <person name="Neiman D."/>
            <person name="Pearson M."/>
            <person name="Priest M."/>
            <person name="Roberts A."/>
            <person name="Saif S."/>
            <person name="Shea T."/>
            <person name="Shenoy N."/>
            <person name="Sisk P."/>
            <person name="Stolte C."/>
            <person name="Sykes S."/>
            <person name="Wortman J."/>
            <person name="Nusbaum C."/>
            <person name="Birren B."/>
        </authorList>
    </citation>
    <scope>NUCLEOTIDE SEQUENCE [LARGE SCALE GENOMIC DNA]</scope>
    <source>
        <strain evidence="2 3">Mauritania I</strain>
    </source>
</reference>
<dbReference type="AlphaFoldDB" id="A0A0J9T7Z4"/>
<evidence type="ECO:0008006" key="4">
    <source>
        <dbReference type="Google" id="ProtNLM"/>
    </source>
</evidence>
<evidence type="ECO:0000313" key="2">
    <source>
        <dbReference type="EMBL" id="KMZ91111.1"/>
    </source>
</evidence>
<evidence type="ECO:0000313" key="3">
    <source>
        <dbReference type="Proteomes" id="UP000053776"/>
    </source>
</evidence>
<dbReference type="OrthoDB" id="10275385at2759"/>
<accession>A0A0J9T7Z4</accession>
<keyword evidence="1" id="KW-1133">Transmembrane helix</keyword>
<evidence type="ECO:0000256" key="1">
    <source>
        <dbReference type="SAM" id="Phobius"/>
    </source>
</evidence>
<sequence>MEDFFHKHNYLFIDEDEQIPHKFYKRLDNREGTKDFQNLKSYTSINLWTTHEENKEILAKLERNIELIISEYSGNPKKRCRDINYWLDQKIIEENKDHRKELNTSCISVFNEIKWNKGKRDRICGREENPYSSEHAKLKKDLDDYCEIRDNIRCIVLKDKNECLKYNGYIRKKKQDFTRALQGICGNNDCRMKVYSRGNNCTFNMIDDTFREINCDCLYNTEELKKTDVVIKERSPLEIGFFIIVSFILFYLFILFLEKVN</sequence>
<keyword evidence="1" id="KW-0812">Transmembrane</keyword>
<dbReference type="EMBL" id="KQ235090">
    <property type="protein sequence ID" value="KMZ91111.1"/>
    <property type="molecule type" value="Genomic_DNA"/>
</dbReference>
<protein>
    <recommendedName>
        <fullName evidence="4">Variable surface protein Vir24</fullName>
    </recommendedName>
</protein>
<gene>
    <name evidence="2" type="ORF">PVMG_04883</name>
</gene>
<dbReference type="Proteomes" id="UP000053776">
    <property type="component" value="Unassembled WGS sequence"/>
</dbReference>
<name>A0A0J9T7Z4_PLAVI</name>
<feature type="transmembrane region" description="Helical" evidence="1">
    <location>
        <begin position="239"/>
        <end position="257"/>
    </location>
</feature>
<organism evidence="2 3">
    <name type="scientific">Plasmodium vivax Mauritania I</name>
    <dbReference type="NCBI Taxonomy" id="1035515"/>
    <lineage>
        <taxon>Eukaryota</taxon>
        <taxon>Sar</taxon>
        <taxon>Alveolata</taxon>
        <taxon>Apicomplexa</taxon>
        <taxon>Aconoidasida</taxon>
        <taxon>Haemosporida</taxon>
        <taxon>Plasmodiidae</taxon>
        <taxon>Plasmodium</taxon>
        <taxon>Plasmodium (Plasmodium)</taxon>
    </lineage>
</organism>
<keyword evidence="1" id="KW-0472">Membrane</keyword>